<dbReference type="PANTHER" id="PTHR31225">
    <property type="entry name" value="OS04G0344100 PROTEIN-RELATED"/>
    <property type="match status" value="1"/>
</dbReference>
<dbReference type="InterPro" id="IPR036965">
    <property type="entry name" value="Terpene_synth_N_sf"/>
</dbReference>
<dbReference type="Gene3D" id="1.50.10.130">
    <property type="entry name" value="Terpene synthase, N-terminal domain"/>
    <property type="match status" value="1"/>
</dbReference>
<dbReference type="Gene3D" id="1.10.600.10">
    <property type="entry name" value="Farnesyl Diphosphate Synthase"/>
    <property type="match status" value="2"/>
</dbReference>
<dbReference type="InterPro" id="IPR001906">
    <property type="entry name" value="Terpene_synth_N"/>
</dbReference>
<dbReference type="InterPro" id="IPR005630">
    <property type="entry name" value="Terpene_synthase_metal-bd"/>
</dbReference>
<feature type="domain" description="Terpene synthase N-terminal" evidence="3">
    <location>
        <begin position="3"/>
        <end position="73"/>
    </location>
</feature>
<evidence type="ECO:0000256" key="1">
    <source>
        <dbReference type="ARBA" id="ARBA00022723"/>
    </source>
</evidence>
<gene>
    <name evidence="5" type="ORF">ILEXP_LOCUS27676</name>
</gene>
<accession>A0ABC8SVT6</accession>
<dbReference type="GO" id="GO:0046872">
    <property type="term" value="F:metal ion binding"/>
    <property type="evidence" value="ECO:0007669"/>
    <property type="project" value="UniProtKB-KW"/>
</dbReference>
<evidence type="ECO:0000259" key="4">
    <source>
        <dbReference type="Pfam" id="PF03936"/>
    </source>
</evidence>
<dbReference type="InterPro" id="IPR008930">
    <property type="entry name" value="Terpenoid_cyclase/PrenylTrfase"/>
</dbReference>
<dbReference type="InterPro" id="IPR008949">
    <property type="entry name" value="Isoprenoid_synthase_dom_sf"/>
</dbReference>
<dbReference type="SUPFAM" id="SSF48576">
    <property type="entry name" value="Terpenoid synthases"/>
    <property type="match status" value="1"/>
</dbReference>
<keyword evidence="2" id="KW-0460">Magnesium</keyword>
<keyword evidence="6" id="KW-1185">Reference proteome</keyword>
<dbReference type="InterPro" id="IPR050148">
    <property type="entry name" value="Terpene_synthase-like"/>
</dbReference>
<protein>
    <submittedName>
        <fullName evidence="5">Uncharacterized protein</fullName>
    </submittedName>
</protein>
<dbReference type="EMBL" id="CAUOFW020003281">
    <property type="protein sequence ID" value="CAK9158998.1"/>
    <property type="molecule type" value="Genomic_DNA"/>
</dbReference>
<dbReference type="Pfam" id="PF03936">
    <property type="entry name" value="Terpene_synth_C"/>
    <property type="match status" value="2"/>
</dbReference>
<keyword evidence="1" id="KW-0479">Metal-binding</keyword>
<feature type="domain" description="Terpene synthase metal-binding" evidence="4">
    <location>
        <begin position="307"/>
        <end position="373"/>
    </location>
</feature>
<proteinExistence type="predicted"/>
<dbReference type="SUPFAM" id="SSF48239">
    <property type="entry name" value="Terpenoid cyclases/Protein prenyltransferases"/>
    <property type="match status" value="1"/>
</dbReference>
<name>A0ABC8SVT6_9AQUA</name>
<evidence type="ECO:0000256" key="2">
    <source>
        <dbReference type="ARBA" id="ARBA00022842"/>
    </source>
</evidence>
<reference evidence="5 6" key="1">
    <citation type="submission" date="2024-02" db="EMBL/GenBank/DDBJ databases">
        <authorList>
            <person name="Vignale AGUSTIN F."/>
            <person name="Sosa J E."/>
            <person name="Modenutti C."/>
        </authorList>
    </citation>
    <scope>NUCLEOTIDE SEQUENCE [LARGE SCALE GENOMIC DNA]</scope>
</reference>
<sequence>MDNVFDIFLNEKGKFRESLTGDTNGMLSLYEASFLGTNGEDTLTQAMEFTTTRLKDVMPHLTPEFGRHIGQALELPIDLRMARLEAKNYTDQYVKESNWSSDVLELAKLDFNLVQSLHQTELAELVRQVFDDIPHRHYFTRETLFESLEWWKELGLCDKLTFARDRPLECFLWTVGIFPKPHQSTCRIELAKNVAILLVIDDIFDSYGTLSELVLFTNAIRRWDLGAMEELPQYMKICYMALYNTTKEIGYRVLKEHGSCIVSHLKRTQKICTYPQRIFRKRGHNSRDIHGLGAYFLSHGASINRGTCRGYPKLFSCSGRILRLRDDLETATEEQQRGDVASSIECFMKEQKLSSEAEARTHIKQLIQNQWKELNAELMAPNTLPLSTIKACCNLSRTAQAIYDHGHDNRASWVHDHADSLFCKPIVL</sequence>
<evidence type="ECO:0000259" key="3">
    <source>
        <dbReference type="Pfam" id="PF01397"/>
    </source>
</evidence>
<comment type="caution">
    <text evidence="5">The sequence shown here is derived from an EMBL/GenBank/DDBJ whole genome shotgun (WGS) entry which is preliminary data.</text>
</comment>
<dbReference type="Proteomes" id="UP001642360">
    <property type="component" value="Unassembled WGS sequence"/>
</dbReference>
<evidence type="ECO:0000313" key="5">
    <source>
        <dbReference type="EMBL" id="CAK9158998.1"/>
    </source>
</evidence>
<dbReference type="PANTHER" id="PTHR31225:SF137">
    <property type="entry name" value="TERPENE SYNTHASE 11-RELATED"/>
    <property type="match status" value="1"/>
</dbReference>
<evidence type="ECO:0000313" key="6">
    <source>
        <dbReference type="Proteomes" id="UP001642360"/>
    </source>
</evidence>
<dbReference type="AlphaFoldDB" id="A0ABC8SVT6"/>
<dbReference type="Pfam" id="PF01397">
    <property type="entry name" value="Terpene_synth"/>
    <property type="match status" value="1"/>
</dbReference>
<organism evidence="5 6">
    <name type="scientific">Ilex paraguariensis</name>
    <name type="common">yerba mate</name>
    <dbReference type="NCBI Taxonomy" id="185542"/>
    <lineage>
        <taxon>Eukaryota</taxon>
        <taxon>Viridiplantae</taxon>
        <taxon>Streptophyta</taxon>
        <taxon>Embryophyta</taxon>
        <taxon>Tracheophyta</taxon>
        <taxon>Spermatophyta</taxon>
        <taxon>Magnoliopsida</taxon>
        <taxon>eudicotyledons</taxon>
        <taxon>Gunneridae</taxon>
        <taxon>Pentapetalae</taxon>
        <taxon>asterids</taxon>
        <taxon>campanulids</taxon>
        <taxon>Aquifoliales</taxon>
        <taxon>Aquifoliaceae</taxon>
        <taxon>Ilex</taxon>
    </lineage>
</organism>
<feature type="domain" description="Terpene synthase metal-binding" evidence="4">
    <location>
        <begin position="152"/>
        <end position="272"/>
    </location>
</feature>